<evidence type="ECO:0000313" key="2">
    <source>
        <dbReference type="EMBL" id="UOQ43246.1"/>
    </source>
</evidence>
<reference evidence="2 3" key="1">
    <citation type="submission" date="2022-04" db="EMBL/GenBank/DDBJ databases">
        <title>Halobacillus sp. isolated from saltern.</title>
        <authorList>
            <person name="Won M."/>
            <person name="Lee C.-M."/>
            <person name="Woen H.-Y."/>
            <person name="Kwon S.-W."/>
        </authorList>
    </citation>
    <scope>NUCLEOTIDE SEQUENCE [LARGE SCALE GENOMIC DNA]</scope>
    <source>
        <strain evidence="2 3">SSBR10-3</strain>
    </source>
</reference>
<organism evidence="2 3">
    <name type="scientific">Halobacillus salinarum</name>
    <dbReference type="NCBI Taxonomy" id="2932257"/>
    <lineage>
        <taxon>Bacteria</taxon>
        <taxon>Bacillati</taxon>
        <taxon>Bacillota</taxon>
        <taxon>Bacilli</taxon>
        <taxon>Bacillales</taxon>
        <taxon>Bacillaceae</taxon>
        <taxon>Halobacillus</taxon>
    </lineage>
</organism>
<dbReference type="Pfam" id="PF13426">
    <property type="entry name" value="PAS_9"/>
    <property type="match status" value="1"/>
</dbReference>
<feature type="domain" description="PAS" evidence="1">
    <location>
        <begin position="1"/>
        <end position="87"/>
    </location>
</feature>
<dbReference type="Proteomes" id="UP000831787">
    <property type="component" value="Chromosome"/>
</dbReference>
<accession>A0ABY4EGH7</accession>
<dbReference type="Gene3D" id="3.30.450.20">
    <property type="entry name" value="PAS domain"/>
    <property type="match status" value="1"/>
</dbReference>
<sequence>MRKELDLLQSLRSEGLVLHAQGKIIDCDQSFARILGYSLEELKGMRLSELKIALLEDQGLQALHHPSQLRASKKDGTSIYLEVLENPSSPDDNHLGAMIIRDITERVHNEKINGFEKQIESAPCFKNNRVVFTRLLNGN</sequence>
<evidence type="ECO:0000313" key="3">
    <source>
        <dbReference type="Proteomes" id="UP000831787"/>
    </source>
</evidence>
<protein>
    <submittedName>
        <fullName evidence="2">PAS domain S-box protein</fullName>
    </submittedName>
</protein>
<dbReference type="PROSITE" id="PS50112">
    <property type="entry name" value="PAS"/>
    <property type="match status" value="1"/>
</dbReference>
<dbReference type="CDD" id="cd00130">
    <property type="entry name" value="PAS"/>
    <property type="match status" value="1"/>
</dbReference>
<dbReference type="InterPro" id="IPR000014">
    <property type="entry name" value="PAS"/>
</dbReference>
<keyword evidence="3" id="KW-1185">Reference proteome</keyword>
<dbReference type="NCBIfam" id="TIGR00229">
    <property type="entry name" value="sensory_box"/>
    <property type="match status" value="1"/>
</dbReference>
<proteinExistence type="predicted"/>
<dbReference type="InterPro" id="IPR035965">
    <property type="entry name" value="PAS-like_dom_sf"/>
</dbReference>
<dbReference type="EMBL" id="CP095073">
    <property type="protein sequence ID" value="UOQ43246.1"/>
    <property type="molecule type" value="Genomic_DNA"/>
</dbReference>
<dbReference type="SUPFAM" id="SSF55785">
    <property type="entry name" value="PYP-like sensor domain (PAS domain)"/>
    <property type="match status" value="1"/>
</dbReference>
<gene>
    <name evidence="2" type="ORF">MUN89_15075</name>
</gene>
<dbReference type="RefSeq" id="WP_244708605.1">
    <property type="nucleotide sequence ID" value="NZ_CP095073.1"/>
</dbReference>
<name>A0ABY4EGH7_9BACI</name>
<evidence type="ECO:0000259" key="1">
    <source>
        <dbReference type="PROSITE" id="PS50112"/>
    </source>
</evidence>